<comment type="catalytic activity">
    <reaction evidence="4">
        <text>(R)-pantoate + NADP(+) = 2-dehydropantoate + NADPH + H(+)</text>
        <dbReference type="Rhea" id="RHEA:16233"/>
        <dbReference type="ChEBI" id="CHEBI:11561"/>
        <dbReference type="ChEBI" id="CHEBI:15378"/>
        <dbReference type="ChEBI" id="CHEBI:15980"/>
        <dbReference type="ChEBI" id="CHEBI:57783"/>
        <dbReference type="ChEBI" id="CHEBI:58349"/>
        <dbReference type="EC" id="1.1.1.169"/>
    </reaction>
</comment>
<dbReference type="Gene3D" id="1.10.1040.10">
    <property type="entry name" value="N-(1-d-carboxylethyl)-l-norvaline Dehydrogenase, domain 2"/>
    <property type="match status" value="1"/>
</dbReference>
<dbReference type="InterPro" id="IPR036291">
    <property type="entry name" value="NAD(P)-bd_dom_sf"/>
</dbReference>
<evidence type="ECO:0000256" key="1">
    <source>
        <dbReference type="ARBA" id="ARBA00007870"/>
    </source>
</evidence>
<evidence type="ECO:0000259" key="6">
    <source>
        <dbReference type="Pfam" id="PF08546"/>
    </source>
</evidence>
<dbReference type="PANTHER" id="PTHR21708">
    <property type="entry name" value="PROBABLE 2-DEHYDROPANTOATE 2-REDUCTASE"/>
    <property type="match status" value="1"/>
</dbReference>
<dbReference type="InterPro" id="IPR013752">
    <property type="entry name" value="KPA_reductase"/>
</dbReference>
<comment type="similarity">
    <text evidence="1 4">Belongs to the ketopantoate reductase family.</text>
</comment>
<evidence type="ECO:0000256" key="3">
    <source>
        <dbReference type="ARBA" id="ARBA00023002"/>
    </source>
</evidence>
<dbReference type="InterPro" id="IPR003710">
    <property type="entry name" value="ApbA"/>
</dbReference>
<keyword evidence="4" id="KW-0566">Pantothenate biosynthesis</keyword>
<comment type="function">
    <text evidence="4">Catalyzes the NADPH-dependent reduction of ketopantoate into pantoic acid.</text>
</comment>
<dbReference type="GO" id="GO:0015940">
    <property type="term" value="P:pantothenate biosynthetic process"/>
    <property type="evidence" value="ECO:0007669"/>
    <property type="project" value="UniProtKB-UniPathway"/>
</dbReference>
<dbReference type="SUPFAM" id="SSF51735">
    <property type="entry name" value="NAD(P)-binding Rossmann-fold domains"/>
    <property type="match status" value="1"/>
</dbReference>
<feature type="domain" description="Ketopantoate reductase C-terminal" evidence="6">
    <location>
        <begin position="179"/>
        <end position="296"/>
    </location>
</feature>
<dbReference type="UniPathway" id="UPA00028">
    <property type="reaction ID" value="UER00004"/>
</dbReference>
<keyword evidence="8" id="KW-1185">Reference proteome</keyword>
<evidence type="ECO:0000256" key="2">
    <source>
        <dbReference type="ARBA" id="ARBA00022857"/>
    </source>
</evidence>
<reference evidence="7 8" key="1">
    <citation type="submission" date="2018-11" db="EMBL/GenBank/DDBJ databases">
        <title>Gordonia insulae sp. nov., isolated from an island soil.</title>
        <authorList>
            <person name="Kim Y.S."/>
            <person name="Kim S.B."/>
        </authorList>
    </citation>
    <scope>NUCLEOTIDE SEQUENCE [LARGE SCALE GENOMIC DNA]</scope>
    <source>
        <strain evidence="7 8">MMS17-SY073</strain>
    </source>
</reference>
<evidence type="ECO:0000256" key="4">
    <source>
        <dbReference type="RuleBase" id="RU362068"/>
    </source>
</evidence>
<comment type="pathway">
    <text evidence="4">Cofactor biosynthesis; (R)-pantothenate biosynthesis; (R)-pantoate from 3-methyl-2-oxobutanoate: step 2/2.</text>
</comment>
<evidence type="ECO:0000313" key="7">
    <source>
        <dbReference type="EMBL" id="AZG47224.1"/>
    </source>
</evidence>
<dbReference type="InterPro" id="IPR013332">
    <property type="entry name" value="KPR_N"/>
</dbReference>
<dbReference type="SUPFAM" id="SSF48179">
    <property type="entry name" value="6-phosphogluconate dehydrogenase C-terminal domain-like"/>
    <property type="match status" value="1"/>
</dbReference>
<protein>
    <recommendedName>
        <fullName evidence="4">2-dehydropantoate 2-reductase</fullName>
        <ecNumber evidence="4">1.1.1.169</ecNumber>
    </recommendedName>
    <alternativeName>
        <fullName evidence="4">Ketopantoate reductase</fullName>
    </alternativeName>
</protein>
<keyword evidence="3 4" id="KW-0560">Oxidoreductase</keyword>
<gene>
    <name evidence="7" type="ORF">D7316_03832</name>
</gene>
<dbReference type="Pfam" id="PF02558">
    <property type="entry name" value="ApbA"/>
    <property type="match status" value="1"/>
</dbReference>
<dbReference type="KEGG" id="gom:D7316_03832"/>
<dbReference type="InterPro" id="IPR013328">
    <property type="entry name" value="6PGD_dom2"/>
</dbReference>
<evidence type="ECO:0000313" key="8">
    <source>
        <dbReference type="Proteomes" id="UP000271469"/>
    </source>
</evidence>
<dbReference type="AlphaFoldDB" id="A0A3G8JQ27"/>
<dbReference type="Proteomes" id="UP000271469">
    <property type="component" value="Chromosome"/>
</dbReference>
<organism evidence="7 8">
    <name type="scientific">Gordonia insulae</name>
    <dbReference type="NCBI Taxonomy" id="2420509"/>
    <lineage>
        <taxon>Bacteria</taxon>
        <taxon>Bacillati</taxon>
        <taxon>Actinomycetota</taxon>
        <taxon>Actinomycetes</taxon>
        <taxon>Mycobacteriales</taxon>
        <taxon>Gordoniaceae</taxon>
        <taxon>Gordonia</taxon>
    </lineage>
</organism>
<evidence type="ECO:0000259" key="5">
    <source>
        <dbReference type="Pfam" id="PF02558"/>
    </source>
</evidence>
<feature type="domain" description="Ketopantoate reductase N-terminal" evidence="5">
    <location>
        <begin position="4"/>
        <end position="150"/>
    </location>
</feature>
<dbReference type="GO" id="GO:0008677">
    <property type="term" value="F:2-dehydropantoate 2-reductase activity"/>
    <property type="evidence" value="ECO:0007669"/>
    <property type="project" value="UniProtKB-EC"/>
</dbReference>
<accession>A0A3G8JQ27</accession>
<dbReference type="OrthoDB" id="9796561at2"/>
<dbReference type="InterPro" id="IPR051402">
    <property type="entry name" value="KPR-Related"/>
</dbReference>
<dbReference type="RefSeq" id="WP_124709622.1">
    <property type="nucleotide sequence ID" value="NZ_CP033972.1"/>
</dbReference>
<sequence length="325" mass="34522">MRFVIFGAGAIGGVIGAHLFRAGIPTTVIARGAHLEAIRGQGLVLDTADGRHTCAVTAAANASEVDWTDDSVVLLCVKSQQTAAALDDLQAHAPQATPIVSAQNGVANESAILRRFGNTYSICVMLPALHLEPGVVVQGSSAAPGILDVGRFPSGSDEVAESISDHLRRATFQSQTRDDIMAWKYRKLMLNLGNGIDATFHRDGDADLELMRRARDEGEAVLAAAGIDVVSTAIDKERRGDFIVRRDTGEDSLESSTWQSVARGARESEIDYLTGEIVLLGRLHGVPTPVNELVQAETTRVVIEGLEPGTLDPRAALNRLSTPAG</sequence>
<dbReference type="NCBIfam" id="TIGR00745">
    <property type="entry name" value="apbA_panE"/>
    <property type="match status" value="1"/>
</dbReference>
<dbReference type="EMBL" id="CP033972">
    <property type="protein sequence ID" value="AZG47224.1"/>
    <property type="molecule type" value="Genomic_DNA"/>
</dbReference>
<dbReference type="EC" id="1.1.1.169" evidence="4"/>
<dbReference type="GO" id="GO:0005737">
    <property type="term" value="C:cytoplasm"/>
    <property type="evidence" value="ECO:0007669"/>
    <property type="project" value="TreeGrafter"/>
</dbReference>
<proteinExistence type="inferred from homology"/>
<dbReference type="PANTHER" id="PTHR21708:SF26">
    <property type="entry name" value="2-DEHYDROPANTOATE 2-REDUCTASE"/>
    <property type="match status" value="1"/>
</dbReference>
<dbReference type="InterPro" id="IPR008927">
    <property type="entry name" value="6-PGluconate_DH-like_C_sf"/>
</dbReference>
<name>A0A3G8JQ27_9ACTN</name>
<dbReference type="Gene3D" id="3.40.50.720">
    <property type="entry name" value="NAD(P)-binding Rossmann-like Domain"/>
    <property type="match status" value="1"/>
</dbReference>
<dbReference type="Pfam" id="PF08546">
    <property type="entry name" value="ApbA_C"/>
    <property type="match status" value="1"/>
</dbReference>
<keyword evidence="2 4" id="KW-0521">NADP</keyword>